<evidence type="ECO:0000256" key="6">
    <source>
        <dbReference type="SAM" id="SignalP"/>
    </source>
</evidence>
<keyword evidence="1" id="KW-0004">4Fe-4S</keyword>
<gene>
    <name evidence="7" type="ORF">CA54_58210</name>
</gene>
<dbReference type="RefSeq" id="WP_197532898.1">
    <property type="nucleotide sequence ID" value="NZ_SJPP01000004.1"/>
</dbReference>
<dbReference type="GO" id="GO:0051539">
    <property type="term" value="F:4 iron, 4 sulfur cluster binding"/>
    <property type="evidence" value="ECO:0007669"/>
    <property type="project" value="UniProtKB-KW"/>
</dbReference>
<evidence type="ECO:0000256" key="4">
    <source>
        <dbReference type="ARBA" id="ARBA00023004"/>
    </source>
</evidence>
<keyword evidence="6" id="KW-0732">Signal</keyword>
<dbReference type="GO" id="GO:0046872">
    <property type="term" value="F:metal ion binding"/>
    <property type="evidence" value="ECO:0007669"/>
    <property type="project" value="UniProtKB-KW"/>
</dbReference>
<reference evidence="7 8" key="1">
    <citation type="submission" date="2019-02" db="EMBL/GenBank/DDBJ databases">
        <title>Deep-cultivation of Planctomycetes and their phenomic and genomic characterization uncovers novel biology.</title>
        <authorList>
            <person name="Wiegand S."/>
            <person name="Jogler M."/>
            <person name="Boedeker C."/>
            <person name="Pinto D."/>
            <person name="Vollmers J."/>
            <person name="Rivas-Marin E."/>
            <person name="Kohn T."/>
            <person name="Peeters S.H."/>
            <person name="Heuer A."/>
            <person name="Rast P."/>
            <person name="Oberbeckmann S."/>
            <person name="Bunk B."/>
            <person name="Jeske O."/>
            <person name="Meyerdierks A."/>
            <person name="Storesund J.E."/>
            <person name="Kallscheuer N."/>
            <person name="Luecker S."/>
            <person name="Lage O.M."/>
            <person name="Pohl T."/>
            <person name="Merkel B.J."/>
            <person name="Hornburger P."/>
            <person name="Mueller R.-W."/>
            <person name="Bruemmer F."/>
            <person name="Labrenz M."/>
            <person name="Spormann A.M."/>
            <person name="Op Den Camp H."/>
            <person name="Overmann J."/>
            <person name="Amann R."/>
            <person name="Jetten M.S.M."/>
            <person name="Mascher T."/>
            <person name="Medema M.H."/>
            <person name="Devos D.P."/>
            <person name="Kaster A.-K."/>
            <person name="Ovreas L."/>
            <person name="Rohde M."/>
            <person name="Galperin M.Y."/>
            <person name="Jogler C."/>
        </authorList>
    </citation>
    <scope>NUCLEOTIDE SEQUENCE [LARGE SCALE GENOMIC DNA]</scope>
    <source>
        <strain evidence="7 8">CA54</strain>
    </source>
</reference>
<keyword evidence="4" id="KW-0408">Iron</keyword>
<evidence type="ECO:0000256" key="2">
    <source>
        <dbReference type="ARBA" id="ARBA00022723"/>
    </source>
</evidence>
<feature type="signal peptide" evidence="6">
    <location>
        <begin position="1"/>
        <end position="20"/>
    </location>
</feature>
<dbReference type="Proteomes" id="UP000320735">
    <property type="component" value="Unassembled WGS sequence"/>
</dbReference>
<dbReference type="Gene3D" id="3.50.50.60">
    <property type="entry name" value="FAD/NAD(P)-binding domain"/>
    <property type="match status" value="1"/>
</dbReference>
<name>A0A5C6AYS6_9PLAN</name>
<dbReference type="PROSITE" id="PS51257">
    <property type="entry name" value="PROKAR_LIPOPROTEIN"/>
    <property type="match status" value="1"/>
</dbReference>
<evidence type="ECO:0000313" key="8">
    <source>
        <dbReference type="Proteomes" id="UP000320735"/>
    </source>
</evidence>
<dbReference type="PANTHER" id="PTHR43498:SF1">
    <property type="entry name" value="COB--COM HETERODISULFIDE REDUCTASE IRON-SULFUR SUBUNIT A"/>
    <property type="match status" value="1"/>
</dbReference>
<keyword evidence="8" id="KW-1185">Reference proteome</keyword>
<dbReference type="InterPro" id="IPR036188">
    <property type="entry name" value="FAD/NAD-bd_sf"/>
</dbReference>
<dbReference type="Pfam" id="PF12831">
    <property type="entry name" value="FAD_oxidored"/>
    <property type="match status" value="1"/>
</dbReference>
<dbReference type="AlphaFoldDB" id="A0A5C6AYS6"/>
<evidence type="ECO:0000256" key="3">
    <source>
        <dbReference type="ARBA" id="ARBA00023002"/>
    </source>
</evidence>
<keyword evidence="2" id="KW-0479">Metal-binding</keyword>
<keyword evidence="5" id="KW-0411">Iron-sulfur</keyword>
<comment type="caution">
    <text evidence="7">The sequence shown here is derived from an EMBL/GenBank/DDBJ whole genome shotgun (WGS) entry which is preliminary data.</text>
</comment>
<feature type="chain" id="PRO_5022742229" evidence="6">
    <location>
        <begin position="21"/>
        <end position="681"/>
    </location>
</feature>
<evidence type="ECO:0000256" key="5">
    <source>
        <dbReference type="ARBA" id="ARBA00023014"/>
    </source>
</evidence>
<proteinExistence type="predicted"/>
<dbReference type="GO" id="GO:0016491">
    <property type="term" value="F:oxidoreductase activity"/>
    <property type="evidence" value="ECO:0007669"/>
    <property type="project" value="UniProtKB-KW"/>
</dbReference>
<protein>
    <submittedName>
        <fullName evidence="7">FAD dependent oxidoreductase</fullName>
    </submittedName>
</protein>
<evidence type="ECO:0000256" key="1">
    <source>
        <dbReference type="ARBA" id="ARBA00022485"/>
    </source>
</evidence>
<dbReference type="PANTHER" id="PTHR43498">
    <property type="entry name" value="FERREDOXIN:COB-COM HETERODISULFIDE REDUCTASE SUBUNIT A"/>
    <property type="match status" value="1"/>
</dbReference>
<dbReference type="InterPro" id="IPR039650">
    <property type="entry name" value="HdrA-like"/>
</dbReference>
<keyword evidence="3" id="KW-0560">Oxidoreductase</keyword>
<evidence type="ECO:0000313" key="7">
    <source>
        <dbReference type="EMBL" id="TWU05133.1"/>
    </source>
</evidence>
<dbReference type="EMBL" id="SJPP01000004">
    <property type="protein sequence ID" value="TWU05133.1"/>
    <property type="molecule type" value="Genomic_DNA"/>
</dbReference>
<dbReference type="SUPFAM" id="SSF51905">
    <property type="entry name" value="FAD/NAD(P)-binding domain"/>
    <property type="match status" value="1"/>
</dbReference>
<organism evidence="7 8">
    <name type="scientific">Symmachiella macrocystis</name>
    <dbReference type="NCBI Taxonomy" id="2527985"/>
    <lineage>
        <taxon>Bacteria</taxon>
        <taxon>Pseudomonadati</taxon>
        <taxon>Planctomycetota</taxon>
        <taxon>Planctomycetia</taxon>
        <taxon>Planctomycetales</taxon>
        <taxon>Planctomycetaceae</taxon>
        <taxon>Symmachiella</taxon>
    </lineage>
</organism>
<sequence precursor="true">MRISRGNLWIGLLATLVACAVHQKTIGAPEAKSPETNAAKKYDPIKYDLVIYGATPGGVACAVRAAREGLNVQLVSHTKHVGGMLTNGLSTMDTLYNGERAPIYDELRGRIYAFYREKYGPESLAYQATQPGHPKTRYEAHVVERLISELLAAEPRISLVTGYYPVAAKREASLLRSVTFQQLDGNQEWTVSANVFADCSYEADLAAVAKVPYRVGRESGDEFNERHAGVIYMRRATWPPLNADDEDFVLSRRLNLYRYNEGYEMIEGASTGASHPAVQGYNMRTVITNNPANRVEIKKPQNYDPESYRKFGYGKPQRPGLSMPNQKFGLNEPKLVGEQDPYVEGDWATRLAVIQEHKQATLGLLYFRQHDPAVPASIRKQWQEYGLPRDEFADNGHMPYEIYARETRRIQGRAVFTENDAQLAPKLRRTPVHADSISITEWFLDSHACTPRQVDGSELEGMVMLKNQTFPGQVSYRTILPEGIDNLLVPVCLSSSHVGWGTIRLEPTWMSIGESAGHAVVLAKRQGVHPAQVDDNALVRHLAEQHVMISFFNDVEGHANANWYPAVQYLGAKGYFATYDARPAELLTTTLADAWIERLRHQVQGHKENPTIAAQKVLADKQMPGLPITARDFVERLAKVVADTKLGPNWVLKRLSDLEISPDKSINRGDACRLIFAVEAI</sequence>
<accession>A0A5C6AYS6</accession>